<reference evidence="10" key="2">
    <citation type="journal article" date="2024" name="Plant">
        <title>Genomic evolution and insights into agronomic trait innovations of Sesamum species.</title>
        <authorList>
            <person name="Miao H."/>
            <person name="Wang L."/>
            <person name="Qu L."/>
            <person name="Liu H."/>
            <person name="Sun Y."/>
            <person name="Le M."/>
            <person name="Wang Q."/>
            <person name="Wei S."/>
            <person name="Zheng Y."/>
            <person name="Lin W."/>
            <person name="Duan Y."/>
            <person name="Cao H."/>
            <person name="Xiong S."/>
            <person name="Wang X."/>
            <person name="Wei L."/>
            <person name="Li C."/>
            <person name="Ma Q."/>
            <person name="Ju M."/>
            <person name="Zhao R."/>
            <person name="Li G."/>
            <person name="Mu C."/>
            <person name="Tian Q."/>
            <person name="Mei H."/>
            <person name="Zhang T."/>
            <person name="Gao T."/>
            <person name="Zhang H."/>
        </authorList>
    </citation>
    <scope>NUCLEOTIDE SEQUENCE</scope>
    <source>
        <strain evidence="10">G01</strain>
    </source>
</reference>
<protein>
    <recommendedName>
        <fullName evidence="8">CASP-like protein</fullName>
    </recommendedName>
</protein>
<accession>A0AAW2N2F8</accession>
<evidence type="ECO:0000256" key="2">
    <source>
        <dbReference type="ARBA" id="ARBA00007651"/>
    </source>
</evidence>
<dbReference type="PANTHER" id="PTHR33573:SF57">
    <property type="entry name" value="CASP-LIKE PROTEIN 4B1"/>
    <property type="match status" value="1"/>
</dbReference>
<keyword evidence="7 8" id="KW-0472">Membrane</keyword>
<comment type="subunit">
    <text evidence="3 8">Homodimer and heterodimers.</text>
</comment>
<comment type="subcellular location">
    <subcellularLocation>
        <location evidence="1 8">Cell membrane</location>
        <topology evidence="1 8">Multi-pass membrane protein</topology>
    </subcellularLocation>
</comment>
<evidence type="ECO:0000256" key="4">
    <source>
        <dbReference type="ARBA" id="ARBA00022475"/>
    </source>
</evidence>
<dbReference type="InterPro" id="IPR006702">
    <property type="entry name" value="CASP_dom"/>
</dbReference>
<name>A0AAW2N2F8_9LAMI</name>
<feature type="transmembrane region" description="Helical" evidence="8">
    <location>
        <begin position="50"/>
        <end position="68"/>
    </location>
</feature>
<dbReference type="AlphaFoldDB" id="A0AAW2N2F8"/>
<feature type="domain" description="Casparian strip membrane protein" evidence="9">
    <location>
        <begin position="45"/>
        <end position="189"/>
    </location>
</feature>
<organism evidence="10">
    <name type="scientific">Sesamum angustifolium</name>
    <dbReference type="NCBI Taxonomy" id="2727405"/>
    <lineage>
        <taxon>Eukaryota</taxon>
        <taxon>Viridiplantae</taxon>
        <taxon>Streptophyta</taxon>
        <taxon>Embryophyta</taxon>
        <taxon>Tracheophyta</taxon>
        <taxon>Spermatophyta</taxon>
        <taxon>Magnoliopsida</taxon>
        <taxon>eudicotyledons</taxon>
        <taxon>Gunneridae</taxon>
        <taxon>Pentapetalae</taxon>
        <taxon>asterids</taxon>
        <taxon>lamiids</taxon>
        <taxon>Lamiales</taxon>
        <taxon>Pedaliaceae</taxon>
        <taxon>Sesamum</taxon>
    </lineage>
</organism>
<feature type="transmembrane region" description="Helical" evidence="8">
    <location>
        <begin position="181"/>
        <end position="200"/>
    </location>
</feature>
<sequence length="208" mass="22850">MPNSDDSNPQKATPSAPAAIDVESRAAGGGGVSNIVSRWKREDLLKRSSIASRGFGFVFSLLAFIIMATNKHGDWKDFDKYEEYRHTFLLYVLAIAILATLYAGLQALRQIHELSTGREMFSRQNLALVDFFGDQITTVKFLELQIVAYLLISAGSSAVPLTNRMREGADNVFTDASASAISMEFLAFFSLALSALISGYKLSNQSYI</sequence>
<comment type="caution">
    <text evidence="10">The sequence shown here is derived from an EMBL/GenBank/DDBJ whole genome shotgun (WGS) entry which is preliminary data.</text>
</comment>
<keyword evidence="5 8" id="KW-0812">Transmembrane</keyword>
<dbReference type="PANTHER" id="PTHR33573">
    <property type="entry name" value="CASP-LIKE PROTEIN 4A4"/>
    <property type="match status" value="1"/>
</dbReference>
<comment type="similarity">
    <text evidence="2 8">Belongs to the Casparian strip membrane proteins (CASP) family.</text>
</comment>
<evidence type="ECO:0000256" key="7">
    <source>
        <dbReference type="ARBA" id="ARBA00023136"/>
    </source>
</evidence>
<dbReference type="EMBL" id="JACGWK010000008">
    <property type="protein sequence ID" value="KAL0338117.1"/>
    <property type="molecule type" value="Genomic_DNA"/>
</dbReference>
<evidence type="ECO:0000256" key="5">
    <source>
        <dbReference type="ARBA" id="ARBA00022692"/>
    </source>
</evidence>
<gene>
    <name evidence="10" type="ORF">Sangu_1333800</name>
</gene>
<evidence type="ECO:0000256" key="3">
    <source>
        <dbReference type="ARBA" id="ARBA00011489"/>
    </source>
</evidence>
<feature type="transmembrane region" description="Helical" evidence="8">
    <location>
        <begin position="88"/>
        <end position="108"/>
    </location>
</feature>
<keyword evidence="6 8" id="KW-1133">Transmembrane helix</keyword>
<proteinExistence type="inferred from homology"/>
<keyword evidence="4 8" id="KW-1003">Cell membrane</keyword>
<evidence type="ECO:0000313" key="10">
    <source>
        <dbReference type="EMBL" id="KAL0338117.1"/>
    </source>
</evidence>
<evidence type="ECO:0000259" key="9">
    <source>
        <dbReference type="Pfam" id="PF04535"/>
    </source>
</evidence>
<dbReference type="GO" id="GO:0005886">
    <property type="term" value="C:plasma membrane"/>
    <property type="evidence" value="ECO:0007669"/>
    <property type="project" value="UniProtKB-SubCell"/>
</dbReference>
<reference evidence="10" key="1">
    <citation type="submission" date="2020-06" db="EMBL/GenBank/DDBJ databases">
        <authorList>
            <person name="Li T."/>
            <person name="Hu X."/>
            <person name="Zhang T."/>
            <person name="Song X."/>
            <person name="Zhang H."/>
            <person name="Dai N."/>
            <person name="Sheng W."/>
            <person name="Hou X."/>
            <person name="Wei L."/>
        </authorList>
    </citation>
    <scope>NUCLEOTIDE SEQUENCE</scope>
    <source>
        <strain evidence="10">G01</strain>
        <tissue evidence="10">Leaf</tissue>
    </source>
</reference>
<evidence type="ECO:0000256" key="6">
    <source>
        <dbReference type="ARBA" id="ARBA00022989"/>
    </source>
</evidence>
<dbReference type="Pfam" id="PF04535">
    <property type="entry name" value="CASP_dom"/>
    <property type="match status" value="1"/>
</dbReference>
<feature type="transmembrane region" description="Helical" evidence="8">
    <location>
        <begin position="141"/>
        <end position="161"/>
    </location>
</feature>
<evidence type="ECO:0000256" key="8">
    <source>
        <dbReference type="RuleBase" id="RU361233"/>
    </source>
</evidence>
<evidence type="ECO:0000256" key="1">
    <source>
        <dbReference type="ARBA" id="ARBA00004651"/>
    </source>
</evidence>